<dbReference type="PANTHER" id="PTHR34194">
    <property type="entry name" value="F14J8.16 PROTEIN"/>
    <property type="match status" value="1"/>
</dbReference>
<feature type="region of interest" description="Disordered" evidence="1">
    <location>
        <begin position="186"/>
        <end position="218"/>
    </location>
</feature>
<dbReference type="PANTHER" id="PTHR34194:SF2">
    <property type="entry name" value="F14J8.16 PROTEIN"/>
    <property type="match status" value="1"/>
</dbReference>
<feature type="non-terminal residue" evidence="2">
    <location>
        <position position="1"/>
    </location>
</feature>
<dbReference type="Proteomes" id="UP000324897">
    <property type="component" value="Unassembled WGS sequence"/>
</dbReference>
<feature type="compositionally biased region" description="Acidic residues" evidence="1">
    <location>
        <begin position="186"/>
        <end position="197"/>
    </location>
</feature>
<evidence type="ECO:0000313" key="3">
    <source>
        <dbReference type="Proteomes" id="UP000324897"/>
    </source>
</evidence>
<accession>A0A5J9TWK6</accession>
<dbReference type="OrthoDB" id="298344at2759"/>
<keyword evidence="3" id="KW-1185">Reference proteome</keyword>
<name>A0A5J9TWK6_9POAL</name>
<proteinExistence type="predicted"/>
<evidence type="ECO:0000256" key="1">
    <source>
        <dbReference type="SAM" id="MobiDB-lite"/>
    </source>
</evidence>
<dbReference type="Gramene" id="TVU15041">
    <property type="protein sequence ID" value="TVU15041"/>
    <property type="gene ID" value="EJB05_38541"/>
</dbReference>
<evidence type="ECO:0000313" key="2">
    <source>
        <dbReference type="EMBL" id="TVU15041.1"/>
    </source>
</evidence>
<gene>
    <name evidence="2" type="ORF">EJB05_38541</name>
</gene>
<sequence length="506" mass="56722">MPPPDKPCFSGTAGLSADEIDKMDPDYLYFLRHLRPEGRAYAVEIPSKDGSSPPEVVRYEKPLAALNAEASAAGSEPGTRSASSPMAEGSWAGADVPSGAASPPAGGRGEARSGAVPVEADELLSPKEEEPAWYDSMSNMDGDFLSFLQHCSKVNDSHILFEMGKISVTIGEDSAANNCEDVDEEEDEEESEVEEVEAVSASGDNSVGKEEEEEKPVVDGSNWPIVKVSEIEAKVKEEVEDIVVKEEFEEEYTFGSDLQLVNVMEFETKMEVDEDEEQPLNVPVMRSQAPDPSKGESSSSQAHSSMPRNASESGVIWPTHIIERPDSDFKRKLVKVLKKPFNQEEYDEMFSMATDRTPVIKERRTRRRVMYYPWKHEMGKSYFDSHPDLANQFKGENSFPNRLALLRGFFFWLENVGHDKQFRPWRADFRRYRLHIHGFLESELCQTGPYSNLFCIRNLAAVELDTRLAHAEIEVLGQHVVLDNPIVEQLPDVVLEIRANQPKCVL</sequence>
<feature type="region of interest" description="Disordered" evidence="1">
    <location>
        <begin position="68"/>
        <end position="131"/>
    </location>
</feature>
<dbReference type="EMBL" id="RWGY01000031">
    <property type="protein sequence ID" value="TVU15041.1"/>
    <property type="molecule type" value="Genomic_DNA"/>
</dbReference>
<protein>
    <submittedName>
        <fullName evidence="2">Uncharacterized protein</fullName>
    </submittedName>
</protein>
<feature type="compositionally biased region" description="Polar residues" evidence="1">
    <location>
        <begin position="295"/>
        <end position="311"/>
    </location>
</feature>
<feature type="compositionally biased region" description="Low complexity" evidence="1">
    <location>
        <begin position="92"/>
        <end position="105"/>
    </location>
</feature>
<organism evidence="2 3">
    <name type="scientific">Eragrostis curvula</name>
    <name type="common">weeping love grass</name>
    <dbReference type="NCBI Taxonomy" id="38414"/>
    <lineage>
        <taxon>Eukaryota</taxon>
        <taxon>Viridiplantae</taxon>
        <taxon>Streptophyta</taxon>
        <taxon>Embryophyta</taxon>
        <taxon>Tracheophyta</taxon>
        <taxon>Spermatophyta</taxon>
        <taxon>Magnoliopsida</taxon>
        <taxon>Liliopsida</taxon>
        <taxon>Poales</taxon>
        <taxon>Poaceae</taxon>
        <taxon>PACMAD clade</taxon>
        <taxon>Chloridoideae</taxon>
        <taxon>Eragrostideae</taxon>
        <taxon>Eragrostidinae</taxon>
        <taxon>Eragrostis</taxon>
    </lineage>
</organism>
<reference evidence="2 3" key="1">
    <citation type="journal article" date="2019" name="Sci. Rep.">
        <title>A high-quality genome of Eragrostis curvula grass provides insights into Poaceae evolution and supports new strategies to enhance forage quality.</title>
        <authorList>
            <person name="Carballo J."/>
            <person name="Santos B.A.C.M."/>
            <person name="Zappacosta D."/>
            <person name="Garbus I."/>
            <person name="Selva J.P."/>
            <person name="Gallo C.A."/>
            <person name="Diaz A."/>
            <person name="Albertini E."/>
            <person name="Caccamo M."/>
            <person name="Echenique V."/>
        </authorList>
    </citation>
    <scope>NUCLEOTIDE SEQUENCE [LARGE SCALE GENOMIC DNA]</scope>
    <source>
        <strain evidence="3">cv. Victoria</strain>
        <tissue evidence="2">Leaf</tissue>
    </source>
</reference>
<feature type="region of interest" description="Disordered" evidence="1">
    <location>
        <begin position="272"/>
        <end position="311"/>
    </location>
</feature>
<dbReference type="AlphaFoldDB" id="A0A5J9TWK6"/>
<comment type="caution">
    <text evidence="2">The sequence shown here is derived from an EMBL/GenBank/DDBJ whole genome shotgun (WGS) entry which is preliminary data.</text>
</comment>